<dbReference type="EC" id="2.7.13.3" evidence="2"/>
<name>A0A3D8HH38_9BACT</name>
<dbReference type="CDD" id="cd00082">
    <property type="entry name" value="HisKA"/>
    <property type="match status" value="1"/>
</dbReference>
<feature type="signal peptide" evidence="8">
    <location>
        <begin position="1"/>
        <end position="22"/>
    </location>
</feature>
<evidence type="ECO:0000256" key="1">
    <source>
        <dbReference type="ARBA" id="ARBA00000085"/>
    </source>
</evidence>
<evidence type="ECO:0000256" key="5">
    <source>
        <dbReference type="ARBA" id="ARBA00022777"/>
    </source>
</evidence>
<dbReference type="RefSeq" id="WP_115498489.1">
    <property type="nucleotide sequence ID" value="NZ_JACRTI010000007.1"/>
</dbReference>
<dbReference type="CDD" id="cd16922">
    <property type="entry name" value="HATPase_EvgS-ArcB-TorS-like"/>
    <property type="match status" value="1"/>
</dbReference>
<keyword evidence="6" id="KW-0902">Two-component regulatory system</keyword>
<dbReference type="InterPro" id="IPR004358">
    <property type="entry name" value="Sig_transdc_His_kin-like_C"/>
</dbReference>
<evidence type="ECO:0000256" key="3">
    <source>
        <dbReference type="ARBA" id="ARBA00022553"/>
    </source>
</evidence>
<keyword evidence="3" id="KW-0597">Phosphoprotein</keyword>
<comment type="catalytic activity">
    <reaction evidence="1">
        <text>ATP + protein L-histidine = ADP + protein N-phospho-L-histidine.</text>
        <dbReference type="EC" id="2.7.13.3"/>
    </reaction>
</comment>
<evidence type="ECO:0000313" key="11">
    <source>
        <dbReference type="EMBL" id="RDU50248.1"/>
    </source>
</evidence>
<keyword evidence="8" id="KW-0732">Signal</keyword>
<dbReference type="Gene3D" id="1.10.287.130">
    <property type="match status" value="1"/>
</dbReference>
<proteinExistence type="predicted"/>
<dbReference type="InterPro" id="IPR003661">
    <property type="entry name" value="HisK_dim/P_dom"/>
</dbReference>
<dbReference type="SUPFAM" id="SSF55874">
    <property type="entry name" value="ATPase domain of HSP90 chaperone/DNA topoisomerase II/histidine kinase"/>
    <property type="match status" value="1"/>
</dbReference>
<evidence type="ECO:0000256" key="7">
    <source>
        <dbReference type="SAM" id="Phobius"/>
    </source>
</evidence>
<dbReference type="Pfam" id="PF00512">
    <property type="entry name" value="HisKA"/>
    <property type="match status" value="1"/>
</dbReference>
<sequence length="372" mass="42056">MKRYIFILCIVLSVFPFSLVSAELEGTRALPDSTAEQLRKLYDEAVRKEESGDYKGAFDSYLHLADTRDSLEEVFYVRQIDRLRAENEARQMAEENEQLHLKSDFLYLFISCLLFCCLLLFVMIQVNRRMRKKLAEARDKAERSKQLKSAFLANMNHEIRTPLNAIAGFSQLLADETDPEVCEQYISIIRNNNVLLLDLLNDVVDISRIESDTISFSYSKVYVPDLVDGLCKVYALQVAPSVKLVMEPIPDLHMFTDRNRLTQILSNLLSNAVKHTSEGEIRVGCALSGSEQIRFFVSDTGEGIPHEIQEKIFARFIQAVANKSKGVGLGLALCKGFVDHMGGQIGVESEPGKGSVFWFILPLRMPDDNEAL</sequence>
<dbReference type="AlphaFoldDB" id="A0A3D8HH38"/>
<protein>
    <recommendedName>
        <fullName evidence="2">histidine kinase</fullName>
        <ecNumber evidence="2">2.7.13.3</ecNumber>
    </recommendedName>
</protein>
<dbReference type="PANTHER" id="PTHR43711:SF31">
    <property type="entry name" value="HISTIDINE KINASE"/>
    <property type="match status" value="1"/>
</dbReference>
<keyword evidence="13" id="KW-1185">Reference proteome</keyword>
<comment type="caution">
    <text evidence="11">The sequence shown here is derived from an EMBL/GenBank/DDBJ whole genome shotgun (WGS) entry which is preliminary data.</text>
</comment>
<keyword evidence="5 11" id="KW-0418">Kinase</keyword>
<dbReference type="PANTHER" id="PTHR43711">
    <property type="entry name" value="TWO-COMPONENT HISTIDINE KINASE"/>
    <property type="match status" value="1"/>
</dbReference>
<evidence type="ECO:0000259" key="9">
    <source>
        <dbReference type="PROSITE" id="PS50109"/>
    </source>
</evidence>
<evidence type="ECO:0000313" key="13">
    <source>
        <dbReference type="Proteomes" id="UP000629596"/>
    </source>
</evidence>
<evidence type="ECO:0000313" key="10">
    <source>
        <dbReference type="EMBL" id="MBC8600971.1"/>
    </source>
</evidence>
<dbReference type="InterPro" id="IPR050736">
    <property type="entry name" value="Sensor_HK_Regulatory"/>
</dbReference>
<dbReference type="EMBL" id="QREV01000007">
    <property type="protein sequence ID" value="RDU50248.1"/>
    <property type="molecule type" value="Genomic_DNA"/>
</dbReference>
<dbReference type="SMART" id="SM00388">
    <property type="entry name" value="HisKA"/>
    <property type="match status" value="1"/>
</dbReference>
<dbReference type="Proteomes" id="UP000256321">
    <property type="component" value="Unassembled WGS sequence"/>
</dbReference>
<evidence type="ECO:0000256" key="4">
    <source>
        <dbReference type="ARBA" id="ARBA00022679"/>
    </source>
</evidence>
<evidence type="ECO:0000256" key="6">
    <source>
        <dbReference type="ARBA" id="ARBA00023012"/>
    </source>
</evidence>
<evidence type="ECO:0000256" key="8">
    <source>
        <dbReference type="SAM" id="SignalP"/>
    </source>
</evidence>
<evidence type="ECO:0000256" key="2">
    <source>
        <dbReference type="ARBA" id="ARBA00012438"/>
    </source>
</evidence>
<reference evidence="10 13" key="2">
    <citation type="submission" date="2020-08" db="EMBL/GenBank/DDBJ databases">
        <title>Genome public.</title>
        <authorList>
            <person name="Liu C."/>
            <person name="Sun Q."/>
        </authorList>
    </citation>
    <scope>NUCLEOTIDE SEQUENCE [LARGE SCALE GENOMIC DNA]</scope>
    <source>
        <strain evidence="10 13">426_9</strain>
    </source>
</reference>
<feature type="chain" id="PRO_5017690447" description="histidine kinase" evidence="8">
    <location>
        <begin position="23"/>
        <end position="372"/>
    </location>
</feature>
<dbReference type="GO" id="GO:0000155">
    <property type="term" value="F:phosphorelay sensor kinase activity"/>
    <property type="evidence" value="ECO:0007669"/>
    <property type="project" value="InterPro"/>
</dbReference>
<dbReference type="Pfam" id="PF02518">
    <property type="entry name" value="HATPase_c"/>
    <property type="match status" value="1"/>
</dbReference>
<gene>
    <name evidence="11" type="ORF">DWU89_04530</name>
    <name evidence="10" type="ORF">H8784_04455</name>
</gene>
<dbReference type="PRINTS" id="PR00344">
    <property type="entry name" value="BCTRLSENSOR"/>
</dbReference>
<feature type="transmembrane region" description="Helical" evidence="7">
    <location>
        <begin position="105"/>
        <end position="124"/>
    </location>
</feature>
<keyword evidence="7" id="KW-1133">Transmembrane helix</keyword>
<keyword evidence="4" id="KW-0808">Transferase</keyword>
<reference evidence="11 12" key="1">
    <citation type="submission" date="2018-07" db="EMBL/GenBank/DDBJ databases">
        <title>Parabacteroides acidifaciens nov. sp., isolated from human feces.</title>
        <authorList>
            <person name="Wang Y.J."/>
        </authorList>
    </citation>
    <scope>NUCLEOTIDE SEQUENCE [LARGE SCALE GENOMIC DNA]</scope>
    <source>
        <strain evidence="11 12">426-9</strain>
    </source>
</reference>
<dbReference type="InterPro" id="IPR036890">
    <property type="entry name" value="HATPase_C_sf"/>
</dbReference>
<dbReference type="Gene3D" id="3.30.565.10">
    <property type="entry name" value="Histidine kinase-like ATPase, C-terminal domain"/>
    <property type="match status" value="1"/>
</dbReference>
<accession>A0A3D8HH38</accession>
<keyword evidence="7" id="KW-0812">Transmembrane</keyword>
<dbReference type="InterPro" id="IPR005467">
    <property type="entry name" value="His_kinase_dom"/>
</dbReference>
<keyword evidence="7" id="KW-0472">Membrane</keyword>
<feature type="domain" description="Histidine kinase" evidence="9">
    <location>
        <begin position="154"/>
        <end position="365"/>
    </location>
</feature>
<dbReference type="PROSITE" id="PS50109">
    <property type="entry name" value="HIS_KIN"/>
    <property type="match status" value="1"/>
</dbReference>
<evidence type="ECO:0000313" key="12">
    <source>
        <dbReference type="Proteomes" id="UP000256321"/>
    </source>
</evidence>
<dbReference type="InterPro" id="IPR003594">
    <property type="entry name" value="HATPase_dom"/>
</dbReference>
<dbReference type="InterPro" id="IPR036097">
    <property type="entry name" value="HisK_dim/P_sf"/>
</dbReference>
<dbReference type="SMART" id="SM00387">
    <property type="entry name" value="HATPase_c"/>
    <property type="match status" value="1"/>
</dbReference>
<dbReference type="Proteomes" id="UP000629596">
    <property type="component" value="Unassembled WGS sequence"/>
</dbReference>
<organism evidence="11 12">
    <name type="scientific">Parabacteroides acidifaciens</name>
    <dbReference type="NCBI Taxonomy" id="2290935"/>
    <lineage>
        <taxon>Bacteria</taxon>
        <taxon>Pseudomonadati</taxon>
        <taxon>Bacteroidota</taxon>
        <taxon>Bacteroidia</taxon>
        <taxon>Bacteroidales</taxon>
        <taxon>Tannerellaceae</taxon>
        <taxon>Parabacteroides</taxon>
    </lineage>
</organism>
<dbReference type="SUPFAM" id="SSF47384">
    <property type="entry name" value="Homodimeric domain of signal transducing histidine kinase"/>
    <property type="match status" value="1"/>
</dbReference>
<dbReference type="EMBL" id="JACRTI010000007">
    <property type="protein sequence ID" value="MBC8600971.1"/>
    <property type="molecule type" value="Genomic_DNA"/>
</dbReference>